<dbReference type="Proteomes" id="UP000066487">
    <property type="component" value="Chromosome"/>
</dbReference>
<dbReference type="EMBL" id="CP012830">
    <property type="protein sequence ID" value="ALI03330.1"/>
    <property type="molecule type" value="Genomic_DNA"/>
</dbReference>
<evidence type="ECO:0000313" key="2">
    <source>
        <dbReference type="Proteomes" id="UP000066487"/>
    </source>
</evidence>
<organism evidence="1 2">
    <name type="scientific">Pseudomonas fluorescens</name>
    <dbReference type="NCBI Taxonomy" id="294"/>
    <lineage>
        <taxon>Bacteria</taxon>
        <taxon>Pseudomonadati</taxon>
        <taxon>Pseudomonadota</taxon>
        <taxon>Gammaproteobacteria</taxon>
        <taxon>Pseudomonadales</taxon>
        <taxon>Pseudomonadaceae</taxon>
        <taxon>Pseudomonas</taxon>
    </lineage>
</organism>
<protein>
    <submittedName>
        <fullName evidence="1">Uncharacterized protein</fullName>
    </submittedName>
</protein>
<name>A0A0N9VXP4_PSEFL</name>
<dbReference type="AlphaFoldDB" id="A0A0N9VXP4"/>
<sequence length="182" mass="20198">MLAFTAFASLAVNAQPLDQRDLIERLTHCTASLQDVMVFNGLVERKELTLTAASEFEPWGGLAWTIEPALSFGNVSSSVAVMSDHRSFYLRVPSTQPGVDIRTTAQQLQLANTGSGGEANDFRKVMDDRTLQAMSTGEPDNYWVGCFYDQDAVQRQFDLELNTTPERMNEKNARQQALGNES</sequence>
<proteinExistence type="predicted"/>
<evidence type="ECO:0000313" key="1">
    <source>
        <dbReference type="EMBL" id="ALI03330.1"/>
    </source>
</evidence>
<reference evidence="1 2" key="2">
    <citation type="journal article" date="2018" name="Nature">
        <title>Mutant phenotypes for thousands of bacterial genes of unknown function.</title>
        <authorList>
            <person name="Price M.N."/>
            <person name="Wetmore K.M."/>
            <person name="Waters R.J."/>
            <person name="Callaghan M."/>
            <person name="Ray J."/>
            <person name="Liu H."/>
            <person name="Kuehl J.V."/>
            <person name="Melnyk R.A."/>
            <person name="Lamson J.S."/>
            <person name="Suh Y."/>
            <person name="Carlson H.K."/>
            <person name="Esquivel Z."/>
            <person name="Sadeeshkumar H."/>
            <person name="Chakraborty R."/>
            <person name="Zane G.M."/>
            <person name="Rubin B.E."/>
            <person name="Wall J.D."/>
            <person name="Visel A."/>
            <person name="Bristow J."/>
            <person name="Blow M.J."/>
            <person name="Arkin A.P."/>
            <person name="Deutschbauer A.M."/>
        </authorList>
    </citation>
    <scope>NUCLEOTIDE SEQUENCE [LARGE SCALE GENOMIC DNA]</scope>
    <source>
        <strain evidence="1 2">FW300-N2E3</strain>
    </source>
</reference>
<gene>
    <name evidence="1" type="ORF">AO353_20440</name>
</gene>
<accession>A0A0N9VXP4</accession>
<reference evidence="2" key="1">
    <citation type="submission" date="2015-09" db="EMBL/GenBank/DDBJ databases">
        <title>Whole genome sequence of Pseudomonas fluorescens FW300-N2E3.</title>
        <authorList>
            <person name="Ray J."/>
            <person name="Melnyk R."/>
            <person name="Deutschbauer A."/>
        </authorList>
    </citation>
    <scope>NUCLEOTIDE SEQUENCE [LARGE SCALE GENOMIC DNA]</scope>
    <source>
        <strain evidence="2">FW300-N2E3</strain>
    </source>
</reference>